<feature type="binding site" evidence="8">
    <location>
        <position position="67"/>
    </location>
    <ligand>
        <name>Zn(2+)</name>
        <dbReference type="ChEBI" id="CHEBI:29105"/>
        <label>2</label>
        <note>catalytic</note>
    </ligand>
</feature>
<dbReference type="Proteomes" id="UP000053352">
    <property type="component" value="Unassembled WGS sequence"/>
</dbReference>
<organism evidence="10 11">
    <name type="scientific">Pyrodictium occultum</name>
    <dbReference type="NCBI Taxonomy" id="2309"/>
    <lineage>
        <taxon>Archaea</taxon>
        <taxon>Thermoproteota</taxon>
        <taxon>Thermoprotei</taxon>
        <taxon>Desulfurococcales</taxon>
        <taxon>Pyrodictiaceae</taxon>
        <taxon>Pyrodictium</taxon>
    </lineage>
</organism>
<feature type="binding site" evidence="8">
    <location>
        <position position="62"/>
    </location>
    <ligand>
        <name>Zn(2+)</name>
        <dbReference type="ChEBI" id="CHEBI:29105"/>
        <label>1</label>
        <note>catalytic</note>
    </ligand>
</feature>
<comment type="caution">
    <text evidence="10">The sequence shown here is derived from an EMBL/GenBank/DDBJ whole genome shotgun (WGS) entry which is preliminary data.</text>
</comment>
<evidence type="ECO:0000256" key="6">
    <source>
        <dbReference type="ARBA" id="ARBA00022801"/>
    </source>
</evidence>
<evidence type="ECO:0000256" key="8">
    <source>
        <dbReference type="HAMAP-Rule" id="MF_01818"/>
    </source>
</evidence>
<evidence type="ECO:0000256" key="7">
    <source>
        <dbReference type="ARBA" id="ARBA00022833"/>
    </source>
</evidence>
<feature type="binding site" evidence="8">
    <location>
        <position position="140"/>
    </location>
    <ligand>
        <name>Zn(2+)</name>
        <dbReference type="ChEBI" id="CHEBI:29105"/>
        <label>1</label>
        <note>catalytic</note>
    </ligand>
</feature>
<comment type="subunit">
    <text evidence="1 8">Homodimer.</text>
</comment>
<dbReference type="EMBL" id="LNTB01000001">
    <property type="protein sequence ID" value="KSW11570.1"/>
    <property type="molecule type" value="Genomic_DNA"/>
</dbReference>
<dbReference type="AlphaFoldDB" id="A0A0V8RUA8"/>
<evidence type="ECO:0000256" key="2">
    <source>
        <dbReference type="ARBA" id="ARBA00022694"/>
    </source>
</evidence>
<comment type="similarity">
    <text evidence="8">Belongs to the RNase Z family.</text>
</comment>
<keyword evidence="2 8" id="KW-0819">tRNA processing</keyword>
<dbReference type="InterPro" id="IPR001279">
    <property type="entry name" value="Metallo-B-lactamas"/>
</dbReference>
<comment type="catalytic activity">
    <reaction evidence="8">
        <text>Endonucleolytic cleavage of RNA, removing extra 3' nucleotides from tRNA precursor, generating 3' termini of tRNAs. A 3'-hydroxy group is left at the tRNA terminus and a 5'-phosphoryl group is left at the trailer molecule.</text>
        <dbReference type="EC" id="3.1.26.11"/>
    </reaction>
</comment>
<dbReference type="PANTHER" id="PTHR46018">
    <property type="entry name" value="ZINC PHOSPHODIESTERASE ELAC PROTEIN 1"/>
    <property type="match status" value="1"/>
</dbReference>
<evidence type="ECO:0000313" key="10">
    <source>
        <dbReference type="EMBL" id="KSW11570.1"/>
    </source>
</evidence>
<name>A0A0V8RUA8_PYROC</name>
<dbReference type="CDD" id="cd07717">
    <property type="entry name" value="RNaseZ_ZiPD-like_MBL-fold"/>
    <property type="match status" value="1"/>
</dbReference>
<protein>
    <recommendedName>
        <fullName evidence="8">Ribonuclease Z</fullName>
        <shortName evidence="8">RNase Z</shortName>
        <ecNumber evidence="8">3.1.26.11</ecNumber>
    </recommendedName>
    <alternativeName>
        <fullName evidence="8">tRNA 3 endonuclease</fullName>
    </alternativeName>
    <alternativeName>
        <fullName evidence="8">tRNase Z</fullName>
    </alternativeName>
</protein>
<keyword evidence="3 8" id="KW-0540">Nuclease</keyword>
<dbReference type="InterPro" id="IPR013471">
    <property type="entry name" value="RNase_Z/BN"/>
</dbReference>
<comment type="cofactor">
    <cofactor evidence="8">
        <name>Zn(2+)</name>
        <dbReference type="ChEBI" id="CHEBI:29105"/>
    </cofactor>
    <text evidence="8">Binds 2 Zn(2+) ions.</text>
</comment>
<gene>
    <name evidence="8" type="primary">rnz</name>
    <name evidence="10" type="ORF">CF15_01665</name>
</gene>
<feature type="binding site" evidence="8">
    <location>
        <position position="64"/>
    </location>
    <ligand>
        <name>Zn(2+)</name>
        <dbReference type="ChEBI" id="CHEBI:29105"/>
        <label>1</label>
        <note>catalytic</note>
    </ligand>
</feature>
<evidence type="ECO:0000256" key="1">
    <source>
        <dbReference type="ARBA" id="ARBA00011738"/>
    </source>
</evidence>
<feature type="domain" description="Metallo-beta-lactamase" evidence="9">
    <location>
        <begin position="196"/>
        <end position="268"/>
    </location>
</feature>
<feature type="binding site" evidence="8">
    <location>
        <position position="66"/>
    </location>
    <ligand>
        <name>Zn(2+)</name>
        <dbReference type="ChEBI" id="CHEBI:29105"/>
        <label>2</label>
        <note>catalytic</note>
    </ligand>
</feature>
<dbReference type="GO" id="GO:0042781">
    <property type="term" value="F:3'-tRNA processing endoribonuclease activity"/>
    <property type="evidence" value="ECO:0007669"/>
    <property type="project" value="UniProtKB-UniRule"/>
</dbReference>
<dbReference type="Pfam" id="PF23023">
    <property type="entry name" value="Anti-Pycsar_Apyc1"/>
    <property type="match status" value="1"/>
</dbReference>
<keyword evidence="5 8" id="KW-0255">Endonuclease</keyword>
<evidence type="ECO:0000259" key="9">
    <source>
        <dbReference type="Pfam" id="PF12706"/>
    </source>
</evidence>
<dbReference type="Gene3D" id="3.60.15.10">
    <property type="entry name" value="Ribonuclease Z/Hydroxyacylglutathione hydrolase-like"/>
    <property type="match status" value="1"/>
</dbReference>
<dbReference type="InterPro" id="IPR036866">
    <property type="entry name" value="RibonucZ/Hydroxyglut_hydro"/>
</dbReference>
<feature type="binding site" evidence="8">
    <location>
        <position position="209"/>
    </location>
    <ligand>
        <name>Zn(2+)</name>
        <dbReference type="ChEBI" id="CHEBI:29105"/>
        <label>1</label>
        <note>catalytic</note>
    </ligand>
</feature>
<dbReference type="EC" id="3.1.26.11" evidence="8"/>
<evidence type="ECO:0000313" key="11">
    <source>
        <dbReference type="Proteomes" id="UP000053352"/>
    </source>
</evidence>
<dbReference type="GO" id="GO:0008270">
    <property type="term" value="F:zinc ion binding"/>
    <property type="evidence" value="ECO:0007669"/>
    <property type="project" value="UniProtKB-UniRule"/>
</dbReference>
<keyword evidence="6 8" id="KW-0378">Hydrolase</keyword>
<dbReference type="Pfam" id="PF12706">
    <property type="entry name" value="Lactamase_B_2"/>
    <property type="match status" value="1"/>
</dbReference>
<keyword evidence="7 8" id="KW-0862">Zinc</keyword>
<dbReference type="RefSeq" id="WP_058370246.1">
    <property type="nucleotide sequence ID" value="NZ_LNTB01000001.1"/>
</dbReference>
<reference evidence="10 11" key="1">
    <citation type="submission" date="2015-11" db="EMBL/GenBank/DDBJ databases">
        <title>Genome sequence of Pyrodictium occultum PL-19, a marine hyperthermophilic archaeon isolated from Volcano, Italy.</title>
        <authorList>
            <person name="Utturkar S."/>
            <person name="Huber H."/>
            <person name="Leptihn S."/>
            <person name="Brown S."/>
            <person name="Stetter K.O."/>
            <person name="Podar M."/>
        </authorList>
    </citation>
    <scope>NUCLEOTIDE SEQUENCE [LARGE SCALE GENOMIC DNA]</scope>
    <source>
        <strain evidence="10 11">PL-19</strain>
    </source>
</reference>
<evidence type="ECO:0000256" key="4">
    <source>
        <dbReference type="ARBA" id="ARBA00022723"/>
    </source>
</evidence>
<evidence type="ECO:0000256" key="5">
    <source>
        <dbReference type="ARBA" id="ARBA00022759"/>
    </source>
</evidence>
<dbReference type="STRING" id="2309.CF15_01665"/>
<dbReference type="NCBIfam" id="TIGR02651">
    <property type="entry name" value="RNase_Z"/>
    <property type="match status" value="1"/>
</dbReference>
<dbReference type="HAMAP" id="MF_01818">
    <property type="entry name" value="RNase_Z_BN"/>
    <property type="match status" value="1"/>
</dbReference>
<sequence>MELGLVFLGTGAALAARHRGLPSIALVYRGSIVLLDCGEGTQHTLARAGLSPLKVEAVLITHLHGDHVLGLPGLLQTMAMQGRRRPLLVAGPPGLKELIEAASKLTHWLPSYPIYIAEPAPWQTLHLPSGLEAKTFPADHTVPALGYRIQEPRRKPRINLEKARKLGLQPGPQLARLQRDEPVRIGTKIIYPEDVVEEKPRASITYTGDTRPSQATIKAAKHTTILIHDSTFTSEYAREAHEKGHSTAKDAATIAKQAGAQLLILTHISARYRTTRPLLDEARRIFPRTIAAEDLAKLPIRP</sequence>
<feature type="active site" description="Proton acceptor" evidence="8">
    <location>
        <position position="66"/>
    </location>
</feature>
<feature type="binding site" evidence="8">
    <location>
        <position position="267"/>
    </location>
    <ligand>
        <name>Zn(2+)</name>
        <dbReference type="ChEBI" id="CHEBI:29105"/>
        <label>2</label>
        <note>catalytic</note>
    </ligand>
</feature>
<keyword evidence="11" id="KW-1185">Reference proteome</keyword>
<dbReference type="SUPFAM" id="SSF56281">
    <property type="entry name" value="Metallo-hydrolase/oxidoreductase"/>
    <property type="match status" value="1"/>
</dbReference>
<feature type="binding site" evidence="8">
    <location>
        <position position="209"/>
    </location>
    <ligand>
        <name>Zn(2+)</name>
        <dbReference type="ChEBI" id="CHEBI:29105"/>
        <label>2</label>
        <note>catalytic</note>
    </ligand>
</feature>
<comment type="function">
    <text evidence="8">Zinc phosphodiesterase, which displays some tRNA 3'-processing endonuclease activity. Probably involved in tRNA maturation, by removing a 3'-trailer from precursor tRNA.</text>
</comment>
<accession>A0A0V8RUA8</accession>
<dbReference type="NCBIfam" id="NF000801">
    <property type="entry name" value="PRK00055.1-3"/>
    <property type="match status" value="1"/>
</dbReference>
<dbReference type="OrthoDB" id="85118at2157"/>
<dbReference type="PANTHER" id="PTHR46018:SF2">
    <property type="entry name" value="ZINC PHOSPHODIESTERASE ELAC PROTEIN 1"/>
    <property type="match status" value="1"/>
</dbReference>
<evidence type="ECO:0000256" key="3">
    <source>
        <dbReference type="ARBA" id="ARBA00022722"/>
    </source>
</evidence>
<keyword evidence="4 8" id="KW-0479">Metal-binding</keyword>
<proteinExistence type="inferred from homology"/>